<dbReference type="AlphaFoldDB" id="A0A2K9LIB8"/>
<evidence type="ECO:0000313" key="3">
    <source>
        <dbReference type="EMBL" id="AUM12099.1"/>
    </source>
</evidence>
<evidence type="ECO:0000313" key="4">
    <source>
        <dbReference type="Proteomes" id="UP000235116"/>
    </source>
</evidence>
<gene>
    <name evidence="3" type="ORF">Kalk_06605</name>
</gene>
<keyword evidence="1" id="KW-0812">Transmembrane</keyword>
<feature type="transmembrane region" description="Helical" evidence="1">
    <location>
        <begin position="276"/>
        <end position="298"/>
    </location>
</feature>
<dbReference type="InterPro" id="IPR018682">
    <property type="entry name" value="DUF2167_membr"/>
</dbReference>
<accession>A0A2K9LIB8</accession>
<evidence type="ECO:0008006" key="5">
    <source>
        <dbReference type="Google" id="ProtNLM"/>
    </source>
</evidence>
<organism evidence="3 4">
    <name type="scientific">Ketobacter alkanivorans</name>
    <dbReference type="NCBI Taxonomy" id="1917421"/>
    <lineage>
        <taxon>Bacteria</taxon>
        <taxon>Pseudomonadati</taxon>
        <taxon>Pseudomonadota</taxon>
        <taxon>Gammaproteobacteria</taxon>
        <taxon>Pseudomonadales</taxon>
        <taxon>Ketobacteraceae</taxon>
        <taxon>Ketobacter</taxon>
    </lineage>
</organism>
<dbReference type="EMBL" id="CP022684">
    <property type="protein sequence ID" value="AUM12099.1"/>
    <property type="molecule type" value="Genomic_DNA"/>
</dbReference>
<protein>
    <recommendedName>
        <fullName evidence="5">DUF2167 domain-containing protein</fullName>
    </recommendedName>
</protein>
<dbReference type="Proteomes" id="UP000235116">
    <property type="component" value="Chromosome"/>
</dbReference>
<dbReference type="Pfam" id="PF09935">
    <property type="entry name" value="DUF2167"/>
    <property type="match status" value="1"/>
</dbReference>
<sequence>MTRTPWFGAFLCAFAMLSTLSSPLLADAPQPTAEESQIMDEQAKFEAWVAQFDASLDRQTGTIALPNGVATLDVPDGYYYLSPQDSQRVLVEAWGNPEGEPPLGMLFPAGKSPLDADSWGVTIDYSEDGYVSDEDAHEIDYAELLQDMQSSTRDESKERVRLGYEAIELVDWAAPPYYDGVEHKLHWAQELKFGDMEDHTLNYNIRVLGRKGFLRMNFIANMSQLNEINRNVDSVLAMAQFNDGYRYEQFDPEYDKYAAYGIGGLVAGKVLAKTGLLAGLLIFGKKFGVFIIAGLLGLGAKLFKRNKA</sequence>
<reference evidence="4" key="1">
    <citation type="submission" date="2017-08" db="EMBL/GenBank/DDBJ databases">
        <title>Direct submision.</title>
        <authorList>
            <person name="Kim S.-J."/>
            <person name="Rhee S.-K."/>
        </authorList>
    </citation>
    <scope>NUCLEOTIDE SEQUENCE [LARGE SCALE GENOMIC DNA]</scope>
    <source>
        <strain evidence="4">GI5</strain>
    </source>
</reference>
<keyword evidence="1" id="KW-1133">Transmembrane helix</keyword>
<feature type="chain" id="PRO_5014610151" description="DUF2167 domain-containing protein" evidence="2">
    <location>
        <begin position="27"/>
        <end position="308"/>
    </location>
</feature>
<evidence type="ECO:0000256" key="2">
    <source>
        <dbReference type="SAM" id="SignalP"/>
    </source>
</evidence>
<keyword evidence="2" id="KW-0732">Signal</keyword>
<keyword evidence="4" id="KW-1185">Reference proteome</keyword>
<dbReference type="RefSeq" id="WP_101893435.1">
    <property type="nucleotide sequence ID" value="NZ_CP022684.1"/>
</dbReference>
<name>A0A2K9LIB8_9GAMM</name>
<dbReference type="OrthoDB" id="196355at2"/>
<dbReference type="KEGG" id="kak:Kalk_06605"/>
<evidence type="ECO:0000256" key="1">
    <source>
        <dbReference type="SAM" id="Phobius"/>
    </source>
</evidence>
<keyword evidence="1" id="KW-0472">Membrane</keyword>
<proteinExistence type="predicted"/>
<feature type="signal peptide" evidence="2">
    <location>
        <begin position="1"/>
        <end position="26"/>
    </location>
</feature>